<dbReference type="Pfam" id="PF01699">
    <property type="entry name" value="Na_Ca_ex"/>
    <property type="match status" value="2"/>
</dbReference>
<evidence type="ECO:0000256" key="6">
    <source>
        <dbReference type="ARBA" id="ARBA00023136"/>
    </source>
</evidence>
<dbReference type="GO" id="GO:0005886">
    <property type="term" value="C:plasma membrane"/>
    <property type="evidence" value="ECO:0007669"/>
    <property type="project" value="TreeGrafter"/>
</dbReference>
<feature type="transmembrane region" description="Helical" evidence="7">
    <location>
        <begin position="33"/>
        <end position="52"/>
    </location>
</feature>
<evidence type="ECO:0000256" key="4">
    <source>
        <dbReference type="ARBA" id="ARBA00022692"/>
    </source>
</evidence>
<evidence type="ECO:0000256" key="8">
    <source>
        <dbReference type="SAM" id="SignalP"/>
    </source>
</evidence>
<dbReference type="InterPro" id="IPR004481">
    <property type="entry name" value="K/Na/Ca-exchanger"/>
</dbReference>
<feature type="transmembrane region" description="Helical" evidence="7">
    <location>
        <begin position="467"/>
        <end position="485"/>
    </location>
</feature>
<dbReference type="Proteomes" id="UP000751190">
    <property type="component" value="Unassembled WGS sequence"/>
</dbReference>
<dbReference type="EMBL" id="JAGTXO010000007">
    <property type="protein sequence ID" value="KAG8466973.1"/>
    <property type="molecule type" value="Genomic_DNA"/>
</dbReference>
<feature type="transmembrane region" description="Helical" evidence="7">
    <location>
        <begin position="144"/>
        <end position="162"/>
    </location>
</feature>
<keyword evidence="8" id="KW-0732">Signal</keyword>
<feature type="transmembrane region" description="Helical" evidence="7">
    <location>
        <begin position="331"/>
        <end position="354"/>
    </location>
</feature>
<keyword evidence="11" id="KW-1185">Reference proteome</keyword>
<protein>
    <recommendedName>
        <fullName evidence="9">Sodium/calcium exchanger membrane region domain-containing protein</fullName>
    </recommendedName>
</protein>
<feature type="transmembrane region" description="Helical" evidence="7">
    <location>
        <begin position="439"/>
        <end position="460"/>
    </location>
</feature>
<evidence type="ECO:0000259" key="9">
    <source>
        <dbReference type="Pfam" id="PF01699"/>
    </source>
</evidence>
<accession>A0A8J6CGR6</accession>
<evidence type="ECO:0000256" key="3">
    <source>
        <dbReference type="ARBA" id="ARBA00022449"/>
    </source>
</evidence>
<dbReference type="InterPro" id="IPR004837">
    <property type="entry name" value="NaCa_Exmemb"/>
</dbReference>
<gene>
    <name evidence="10" type="ORF">KFE25_008352</name>
</gene>
<comment type="subcellular location">
    <subcellularLocation>
        <location evidence="1">Membrane</location>
        <topology evidence="1">Multi-pass membrane protein</topology>
    </subcellularLocation>
</comment>
<keyword evidence="3" id="KW-0050">Antiport</keyword>
<sequence length="486" mass="48797">MLAAVPLLAYALAPRLASPLLRAAPALVRARPALFAEPLVALAAAGGAAGALPESLTAWDPTGVARWGWWLLIAWLFAAQAKVCDGFFIPAIEACSRRFSIPEDVAGATLMAFGCNGPELFVNGFAIFVTHSDVGVGTIVGSEIFNLLCIIGGATLVAPISPLPVERAPFARDAGFYALAAVLLGAVVLDGRVERAEALALVAMAGVYAIAVSQTAGAMERAGFRRCVAPSAGDGGAEAAGARGADADGGEACVVVCGVPVSAEVAARTAFVCTADAALDGAPADANGVRAALGAALGVCASALEASLGPFEAVLRATVPDCRGAQAEERWLPAFFASMAWLAVCSLGVCLTADQLSIDFAIPAAVIGLTIAAAGTSFANLVSSLIEARRGKVGMAVANALGSNVQNVFIALGIPWAAYTLLSGGEPLLMSAAGVGDGVRVMLGSLAVFVVATASADFTVSRALAKGALVAYGGYLVYTCAPLMLA</sequence>
<comment type="caution">
    <text evidence="10">The sequence shown here is derived from an EMBL/GenBank/DDBJ whole genome shotgun (WGS) entry which is preliminary data.</text>
</comment>
<dbReference type="OrthoDB" id="2127281at2759"/>
<dbReference type="GO" id="GO:0005262">
    <property type="term" value="F:calcium channel activity"/>
    <property type="evidence" value="ECO:0007669"/>
    <property type="project" value="TreeGrafter"/>
</dbReference>
<organism evidence="10 11">
    <name type="scientific">Diacronema lutheri</name>
    <name type="common">Unicellular marine alga</name>
    <name type="synonym">Monochrysis lutheri</name>
    <dbReference type="NCBI Taxonomy" id="2081491"/>
    <lineage>
        <taxon>Eukaryota</taxon>
        <taxon>Haptista</taxon>
        <taxon>Haptophyta</taxon>
        <taxon>Pavlovophyceae</taxon>
        <taxon>Pavlovales</taxon>
        <taxon>Pavlovaceae</taxon>
        <taxon>Diacronema</taxon>
    </lineage>
</organism>
<feature type="transmembrane region" description="Helical" evidence="7">
    <location>
        <begin position="198"/>
        <end position="216"/>
    </location>
</feature>
<feature type="signal peptide" evidence="8">
    <location>
        <begin position="1"/>
        <end position="17"/>
    </location>
</feature>
<keyword evidence="6 7" id="KW-0472">Membrane</keyword>
<keyword evidence="4 7" id="KW-0812">Transmembrane</keyword>
<feature type="domain" description="Sodium/calcium exchanger membrane region" evidence="9">
    <location>
        <begin position="334"/>
        <end position="479"/>
    </location>
</feature>
<reference evidence="10" key="1">
    <citation type="submission" date="2021-05" db="EMBL/GenBank/DDBJ databases">
        <title>The genome of the haptophyte Pavlova lutheri (Diacronema luteri, Pavlovales) - a model for lipid biosynthesis in eukaryotic algae.</title>
        <authorList>
            <person name="Hulatt C.J."/>
            <person name="Posewitz M.C."/>
        </authorList>
    </citation>
    <scope>NUCLEOTIDE SEQUENCE</scope>
    <source>
        <strain evidence="10">NIVA-4/92</strain>
    </source>
</reference>
<feature type="transmembrane region" description="Helical" evidence="7">
    <location>
        <begin position="360"/>
        <end position="381"/>
    </location>
</feature>
<evidence type="ECO:0000313" key="10">
    <source>
        <dbReference type="EMBL" id="KAG8466973.1"/>
    </source>
</evidence>
<dbReference type="PANTHER" id="PTHR10846">
    <property type="entry name" value="SODIUM/POTASSIUM/CALCIUM EXCHANGER"/>
    <property type="match status" value="1"/>
</dbReference>
<dbReference type="GO" id="GO:0008273">
    <property type="term" value="F:calcium, potassium:sodium antiporter activity"/>
    <property type="evidence" value="ECO:0007669"/>
    <property type="project" value="TreeGrafter"/>
</dbReference>
<feature type="transmembrane region" description="Helical" evidence="7">
    <location>
        <begin position="393"/>
        <end position="419"/>
    </location>
</feature>
<feature type="transmembrane region" description="Helical" evidence="7">
    <location>
        <begin position="64"/>
        <end position="81"/>
    </location>
</feature>
<dbReference type="AlphaFoldDB" id="A0A8J6CGR6"/>
<feature type="transmembrane region" description="Helical" evidence="7">
    <location>
        <begin position="174"/>
        <end position="192"/>
    </location>
</feature>
<dbReference type="GO" id="GO:0006874">
    <property type="term" value="P:intracellular calcium ion homeostasis"/>
    <property type="evidence" value="ECO:0007669"/>
    <property type="project" value="TreeGrafter"/>
</dbReference>
<comment type="similarity">
    <text evidence="2">Belongs to the Ca(2+):cation antiporter (CaCA) (TC 2.A.19) family. SLC24A subfamily.</text>
</comment>
<dbReference type="InterPro" id="IPR044880">
    <property type="entry name" value="NCX_ion-bd_dom_sf"/>
</dbReference>
<proteinExistence type="inferred from homology"/>
<evidence type="ECO:0000313" key="11">
    <source>
        <dbReference type="Proteomes" id="UP000751190"/>
    </source>
</evidence>
<keyword evidence="3" id="KW-0813">Transport</keyword>
<evidence type="ECO:0000256" key="1">
    <source>
        <dbReference type="ARBA" id="ARBA00004141"/>
    </source>
</evidence>
<evidence type="ECO:0000256" key="5">
    <source>
        <dbReference type="ARBA" id="ARBA00022989"/>
    </source>
</evidence>
<feature type="chain" id="PRO_5035174661" description="Sodium/calcium exchanger membrane region domain-containing protein" evidence="8">
    <location>
        <begin position="18"/>
        <end position="486"/>
    </location>
</feature>
<dbReference type="PANTHER" id="PTHR10846:SF8">
    <property type="entry name" value="INNER MEMBRANE PROTEIN YRBG"/>
    <property type="match status" value="1"/>
</dbReference>
<dbReference type="Gene3D" id="1.20.1420.30">
    <property type="entry name" value="NCX, central ion-binding region"/>
    <property type="match status" value="2"/>
</dbReference>
<dbReference type="OMA" id="TAFVCND"/>
<evidence type="ECO:0000256" key="2">
    <source>
        <dbReference type="ARBA" id="ARBA00005364"/>
    </source>
</evidence>
<name>A0A8J6CGR6_DIALT</name>
<evidence type="ECO:0000256" key="7">
    <source>
        <dbReference type="SAM" id="Phobius"/>
    </source>
</evidence>
<keyword evidence="5 7" id="KW-1133">Transmembrane helix</keyword>
<feature type="domain" description="Sodium/calcium exchanger membrane region" evidence="9">
    <location>
        <begin position="74"/>
        <end position="211"/>
    </location>
</feature>